<dbReference type="InParanoid" id="A0A2P5FU32"/>
<dbReference type="AlphaFoldDB" id="A0A2P5FU32"/>
<evidence type="ECO:0000313" key="3">
    <source>
        <dbReference type="Proteomes" id="UP000237000"/>
    </source>
</evidence>
<dbReference type="Proteomes" id="UP000237000">
    <property type="component" value="Unassembled WGS sequence"/>
</dbReference>
<keyword evidence="3" id="KW-1185">Reference proteome</keyword>
<protein>
    <submittedName>
        <fullName evidence="2">Uncharacterized protein</fullName>
    </submittedName>
</protein>
<evidence type="ECO:0000256" key="1">
    <source>
        <dbReference type="SAM" id="MobiDB-lite"/>
    </source>
</evidence>
<evidence type="ECO:0000313" key="2">
    <source>
        <dbReference type="EMBL" id="POO01303.1"/>
    </source>
</evidence>
<dbReference type="OrthoDB" id="10286522at2759"/>
<organism evidence="2 3">
    <name type="scientific">Trema orientale</name>
    <name type="common">Charcoal tree</name>
    <name type="synonym">Celtis orientalis</name>
    <dbReference type="NCBI Taxonomy" id="63057"/>
    <lineage>
        <taxon>Eukaryota</taxon>
        <taxon>Viridiplantae</taxon>
        <taxon>Streptophyta</taxon>
        <taxon>Embryophyta</taxon>
        <taxon>Tracheophyta</taxon>
        <taxon>Spermatophyta</taxon>
        <taxon>Magnoliopsida</taxon>
        <taxon>eudicotyledons</taxon>
        <taxon>Gunneridae</taxon>
        <taxon>Pentapetalae</taxon>
        <taxon>rosids</taxon>
        <taxon>fabids</taxon>
        <taxon>Rosales</taxon>
        <taxon>Cannabaceae</taxon>
        <taxon>Trema</taxon>
    </lineage>
</organism>
<dbReference type="EMBL" id="JXTC01000009">
    <property type="protein sequence ID" value="POO01303.1"/>
    <property type="molecule type" value="Genomic_DNA"/>
</dbReference>
<comment type="caution">
    <text evidence="2">The sequence shown here is derived from an EMBL/GenBank/DDBJ whole genome shotgun (WGS) entry which is preliminary data.</text>
</comment>
<feature type="compositionally biased region" description="Basic and acidic residues" evidence="1">
    <location>
        <begin position="28"/>
        <end position="38"/>
    </location>
</feature>
<sequence length="100" mass="11951">MVLSGILAYQMDKRKRSWEPSWRNPKAKSPEAESHGDELSAAVREVPTVTFPLVWERTEFGSRRRRRRNRGRRRRSPGSKAIFCLNNKKMWFNSETWTWL</sequence>
<accession>A0A2P5FU32</accession>
<reference evidence="3" key="1">
    <citation type="submission" date="2016-06" db="EMBL/GenBank/DDBJ databases">
        <title>Parallel loss of symbiosis genes in relatives of nitrogen-fixing non-legume Parasponia.</title>
        <authorList>
            <person name="Van Velzen R."/>
            <person name="Holmer R."/>
            <person name="Bu F."/>
            <person name="Rutten L."/>
            <person name="Van Zeijl A."/>
            <person name="Liu W."/>
            <person name="Santuari L."/>
            <person name="Cao Q."/>
            <person name="Sharma T."/>
            <person name="Shen D."/>
            <person name="Roswanjaya Y."/>
            <person name="Wardhani T."/>
            <person name="Kalhor M.S."/>
            <person name="Jansen J."/>
            <person name="Van den Hoogen J."/>
            <person name="Gungor B."/>
            <person name="Hartog M."/>
            <person name="Hontelez J."/>
            <person name="Verver J."/>
            <person name="Yang W.-C."/>
            <person name="Schijlen E."/>
            <person name="Repin R."/>
            <person name="Schilthuizen M."/>
            <person name="Schranz E."/>
            <person name="Heidstra R."/>
            <person name="Miyata K."/>
            <person name="Fedorova E."/>
            <person name="Kohlen W."/>
            <person name="Bisseling T."/>
            <person name="Smit S."/>
            <person name="Geurts R."/>
        </authorList>
    </citation>
    <scope>NUCLEOTIDE SEQUENCE [LARGE SCALE GENOMIC DNA]</scope>
    <source>
        <strain evidence="3">cv. RG33-2</strain>
    </source>
</reference>
<proteinExistence type="predicted"/>
<feature type="region of interest" description="Disordered" evidence="1">
    <location>
        <begin position="19"/>
        <end position="39"/>
    </location>
</feature>
<name>A0A2P5FU32_TREOI</name>
<gene>
    <name evidence="2" type="ORF">TorRG33x02_030570</name>
</gene>